<feature type="region of interest" description="Disordered" evidence="1">
    <location>
        <begin position="67"/>
        <end position="88"/>
    </location>
</feature>
<accession>A0A426WXJ2</accession>
<protein>
    <submittedName>
        <fullName evidence="2">Uncharacterized protein</fullName>
    </submittedName>
</protein>
<evidence type="ECO:0000313" key="3">
    <source>
        <dbReference type="Proteomes" id="UP000287651"/>
    </source>
</evidence>
<feature type="compositionally biased region" description="Basic and acidic residues" evidence="1">
    <location>
        <begin position="8"/>
        <end position="20"/>
    </location>
</feature>
<proteinExistence type="predicted"/>
<evidence type="ECO:0000256" key="1">
    <source>
        <dbReference type="SAM" id="MobiDB-lite"/>
    </source>
</evidence>
<dbReference type="Proteomes" id="UP000287651">
    <property type="component" value="Unassembled WGS sequence"/>
</dbReference>
<organism evidence="2 3">
    <name type="scientific">Ensete ventricosum</name>
    <name type="common">Abyssinian banana</name>
    <name type="synonym">Musa ensete</name>
    <dbReference type="NCBI Taxonomy" id="4639"/>
    <lineage>
        <taxon>Eukaryota</taxon>
        <taxon>Viridiplantae</taxon>
        <taxon>Streptophyta</taxon>
        <taxon>Embryophyta</taxon>
        <taxon>Tracheophyta</taxon>
        <taxon>Spermatophyta</taxon>
        <taxon>Magnoliopsida</taxon>
        <taxon>Liliopsida</taxon>
        <taxon>Zingiberales</taxon>
        <taxon>Musaceae</taxon>
        <taxon>Ensete</taxon>
    </lineage>
</organism>
<gene>
    <name evidence="2" type="ORF">B296_00053921</name>
</gene>
<reference evidence="2 3" key="1">
    <citation type="journal article" date="2014" name="Agronomy (Basel)">
        <title>A Draft Genome Sequence for Ensete ventricosum, the Drought-Tolerant Tree Against Hunger.</title>
        <authorList>
            <person name="Harrison J."/>
            <person name="Moore K.A."/>
            <person name="Paszkiewicz K."/>
            <person name="Jones T."/>
            <person name="Grant M."/>
            <person name="Ambacheew D."/>
            <person name="Muzemil S."/>
            <person name="Studholme D.J."/>
        </authorList>
    </citation>
    <scope>NUCLEOTIDE SEQUENCE [LARGE SCALE GENOMIC DNA]</scope>
</reference>
<dbReference type="EMBL" id="AMZH03040045">
    <property type="protein sequence ID" value="RRT31422.1"/>
    <property type="molecule type" value="Genomic_DNA"/>
</dbReference>
<name>A0A426WXJ2_ENSVE</name>
<sequence>MLRPGVTQERENEGKLPRERTKNRRWRRPYEVLAEATYGEVVVERGEEATTSPVALSYPKAKRRLERRLTQRSTTVPQRKGCRHKATDSRAMGLAAPWYHRGRTFVESSIPCFHGGRALVVKGAKEVENAKANFKYQDRTEGQRPRNFIRPVSMDFSSR</sequence>
<evidence type="ECO:0000313" key="2">
    <source>
        <dbReference type="EMBL" id="RRT31422.1"/>
    </source>
</evidence>
<feature type="region of interest" description="Disordered" evidence="1">
    <location>
        <begin position="1"/>
        <end position="25"/>
    </location>
</feature>
<comment type="caution">
    <text evidence="2">The sequence shown here is derived from an EMBL/GenBank/DDBJ whole genome shotgun (WGS) entry which is preliminary data.</text>
</comment>
<dbReference type="AlphaFoldDB" id="A0A426WXJ2"/>